<dbReference type="Proteomes" id="UP000190064">
    <property type="component" value="Unassembled WGS sequence"/>
</dbReference>
<sequence>MRKSMPLNTLRHRYFQLLDGEQAFSITGKLINGFIIILIVLNVTGVILETIPEIGEQYSPYFQILEVFSVLVFTLEYLIRVWISAENPKYGPGIKGKLRYIFSPIALIDLLVILPFYLSFFINIDLRYLRLLRLLRLLKLSHYIRSMDIFIKVVASELASLASAVFAVLVLVVLAACVMFALEHQAQPEAFKSVLDAIWWAVVTMTTVGYGDITPVTAGGKVLAILIMLLGVGTVALPAGMLAARFSEELQDRKSAMTAEVINALEDGELSRNEKSMLARLSNKYGISEEDLNQIIRNKKLELGHQLHCPKCGAHITDKI</sequence>
<dbReference type="STRING" id="966.BTA35_0204710"/>
<reference evidence="14" key="1">
    <citation type="submission" date="2017-02" db="EMBL/GenBank/DDBJ databases">
        <title>Draft Genome Sequence of the Salt Water Bacterium Oceanospirillum linum ATCC 11336.</title>
        <authorList>
            <person name="Trachtenberg A.M."/>
            <person name="Carney J.G."/>
            <person name="Linnane J.D."/>
            <person name="Rheaume B.A."/>
            <person name="Pitts N.L."/>
            <person name="Mykles D.L."/>
            <person name="Maclea K.S."/>
        </authorList>
    </citation>
    <scope>NUCLEOTIDE SEQUENCE [LARGE SCALE GENOMIC DNA]</scope>
    <source>
        <strain evidence="14">ATCC 11336</strain>
    </source>
</reference>
<dbReference type="InterPro" id="IPR028325">
    <property type="entry name" value="VG_K_chnl"/>
</dbReference>
<evidence type="ECO:0000256" key="12">
    <source>
        <dbReference type="SAM" id="Phobius"/>
    </source>
</evidence>
<feature type="transmembrane region" description="Helical" evidence="12">
    <location>
        <begin position="223"/>
        <end position="244"/>
    </location>
</feature>
<keyword evidence="4 12" id="KW-0812">Transmembrane</keyword>
<dbReference type="InterPro" id="IPR005821">
    <property type="entry name" value="Ion_trans_dom"/>
</dbReference>
<keyword evidence="10 12" id="KW-0472">Membrane</keyword>
<dbReference type="AlphaFoldDB" id="A0A1T1HG47"/>
<keyword evidence="11" id="KW-0407">Ion channel</keyword>
<evidence type="ECO:0000256" key="10">
    <source>
        <dbReference type="ARBA" id="ARBA00023136"/>
    </source>
</evidence>
<evidence type="ECO:0000256" key="11">
    <source>
        <dbReference type="ARBA" id="ARBA00023303"/>
    </source>
</evidence>
<keyword evidence="3" id="KW-0633">Potassium transport</keyword>
<dbReference type="Gene3D" id="1.20.120.350">
    <property type="entry name" value="Voltage-gated potassium channels. Chain C"/>
    <property type="match status" value="1"/>
</dbReference>
<dbReference type="GO" id="GO:0005249">
    <property type="term" value="F:voltage-gated potassium channel activity"/>
    <property type="evidence" value="ECO:0007669"/>
    <property type="project" value="InterPro"/>
</dbReference>
<evidence type="ECO:0000256" key="8">
    <source>
        <dbReference type="ARBA" id="ARBA00022989"/>
    </source>
</evidence>
<name>A0A1T1HG47_OCELI</name>
<evidence type="ECO:0000256" key="1">
    <source>
        <dbReference type="ARBA" id="ARBA00004141"/>
    </source>
</evidence>
<dbReference type="Pfam" id="PF00520">
    <property type="entry name" value="Ion_trans"/>
    <property type="match status" value="1"/>
</dbReference>
<proteinExistence type="predicted"/>
<gene>
    <name evidence="14" type="ORF">BTA35_0204710</name>
</gene>
<comment type="caution">
    <text evidence="14">The sequence shown here is derived from an EMBL/GenBank/DDBJ whole genome shotgun (WGS) entry which is preliminary data.</text>
</comment>
<dbReference type="SUPFAM" id="SSF81324">
    <property type="entry name" value="Voltage-gated potassium channels"/>
    <property type="match status" value="1"/>
</dbReference>
<dbReference type="PANTHER" id="PTHR11537">
    <property type="entry name" value="VOLTAGE-GATED POTASSIUM CHANNEL"/>
    <property type="match status" value="1"/>
</dbReference>
<evidence type="ECO:0000256" key="9">
    <source>
        <dbReference type="ARBA" id="ARBA00023065"/>
    </source>
</evidence>
<keyword evidence="5" id="KW-0631">Potassium channel</keyword>
<dbReference type="InterPro" id="IPR027359">
    <property type="entry name" value="Volt_channel_dom_sf"/>
</dbReference>
<dbReference type="EMBL" id="MTSD02000001">
    <property type="protein sequence ID" value="OOV88782.1"/>
    <property type="molecule type" value="Genomic_DNA"/>
</dbReference>
<evidence type="ECO:0000256" key="7">
    <source>
        <dbReference type="ARBA" id="ARBA00022958"/>
    </source>
</evidence>
<evidence type="ECO:0000259" key="13">
    <source>
        <dbReference type="Pfam" id="PF00520"/>
    </source>
</evidence>
<evidence type="ECO:0000256" key="2">
    <source>
        <dbReference type="ARBA" id="ARBA00022448"/>
    </source>
</evidence>
<feature type="transmembrane region" description="Helical" evidence="12">
    <location>
        <begin position="194"/>
        <end position="211"/>
    </location>
</feature>
<dbReference type="GO" id="GO:0001508">
    <property type="term" value="P:action potential"/>
    <property type="evidence" value="ECO:0007669"/>
    <property type="project" value="TreeGrafter"/>
</dbReference>
<feature type="domain" description="Ion transport" evidence="13">
    <location>
        <begin position="30"/>
        <end position="252"/>
    </location>
</feature>
<evidence type="ECO:0000313" key="14">
    <source>
        <dbReference type="EMBL" id="OOV88782.1"/>
    </source>
</evidence>
<organism evidence="14 15">
    <name type="scientific">Oceanospirillum linum</name>
    <dbReference type="NCBI Taxonomy" id="966"/>
    <lineage>
        <taxon>Bacteria</taxon>
        <taxon>Pseudomonadati</taxon>
        <taxon>Pseudomonadota</taxon>
        <taxon>Gammaproteobacteria</taxon>
        <taxon>Oceanospirillales</taxon>
        <taxon>Oceanospirillaceae</taxon>
        <taxon>Oceanospirillum</taxon>
    </lineage>
</organism>
<keyword evidence="9" id="KW-0406">Ion transport</keyword>
<feature type="transmembrane region" description="Helical" evidence="12">
    <location>
        <begin position="30"/>
        <end position="48"/>
    </location>
</feature>
<evidence type="ECO:0000256" key="4">
    <source>
        <dbReference type="ARBA" id="ARBA00022692"/>
    </source>
</evidence>
<keyword evidence="6" id="KW-0851">Voltage-gated channel</keyword>
<keyword evidence="8 12" id="KW-1133">Transmembrane helix</keyword>
<dbReference type="PANTHER" id="PTHR11537:SF254">
    <property type="entry name" value="POTASSIUM VOLTAGE-GATED CHANNEL PROTEIN SHAB"/>
    <property type="match status" value="1"/>
</dbReference>
<keyword evidence="7" id="KW-0630">Potassium</keyword>
<evidence type="ECO:0000256" key="3">
    <source>
        <dbReference type="ARBA" id="ARBA00022538"/>
    </source>
</evidence>
<keyword evidence="2" id="KW-0813">Transport</keyword>
<protein>
    <recommendedName>
        <fullName evidence="13">Ion transport domain-containing protein</fullName>
    </recommendedName>
</protein>
<comment type="subcellular location">
    <subcellularLocation>
        <location evidence="1">Membrane</location>
        <topology evidence="1">Multi-pass membrane protein</topology>
    </subcellularLocation>
</comment>
<keyword evidence="15" id="KW-1185">Reference proteome</keyword>
<feature type="transmembrane region" description="Helical" evidence="12">
    <location>
        <begin position="100"/>
        <end position="122"/>
    </location>
</feature>
<evidence type="ECO:0000256" key="6">
    <source>
        <dbReference type="ARBA" id="ARBA00022882"/>
    </source>
</evidence>
<feature type="transmembrane region" description="Helical" evidence="12">
    <location>
        <begin position="60"/>
        <end position="79"/>
    </location>
</feature>
<dbReference type="Gene3D" id="1.10.287.70">
    <property type="match status" value="1"/>
</dbReference>
<accession>A0A1T1HG47</accession>
<feature type="transmembrane region" description="Helical" evidence="12">
    <location>
        <begin position="158"/>
        <end position="182"/>
    </location>
</feature>
<evidence type="ECO:0000313" key="15">
    <source>
        <dbReference type="Proteomes" id="UP000190064"/>
    </source>
</evidence>
<dbReference type="PRINTS" id="PR00169">
    <property type="entry name" value="KCHANNEL"/>
</dbReference>
<evidence type="ECO:0000256" key="5">
    <source>
        <dbReference type="ARBA" id="ARBA00022826"/>
    </source>
</evidence>
<dbReference type="GO" id="GO:0008076">
    <property type="term" value="C:voltage-gated potassium channel complex"/>
    <property type="evidence" value="ECO:0007669"/>
    <property type="project" value="InterPro"/>
</dbReference>